<dbReference type="EMBL" id="JALNTZ010000005">
    <property type="protein sequence ID" value="KAJ3650374.1"/>
    <property type="molecule type" value="Genomic_DNA"/>
</dbReference>
<evidence type="ECO:0000313" key="3">
    <source>
        <dbReference type="Proteomes" id="UP001168821"/>
    </source>
</evidence>
<evidence type="ECO:0000256" key="1">
    <source>
        <dbReference type="SAM" id="Coils"/>
    </source>
</evidence>
<protein>
    <submittedName>
        <fullName evidence="2">Uncharacterized protein</fullName>
    </submittedName>
</protein>
<gene>
    <name evidence="2" type="ORF">Zmor_016477</name>
</gene>
<organism evidence="2 3">
    <name type="scientific">Zophobas morio</name>
    <dbReference type="NCBI Taxonomy" id="2755281"/>
    <lineage>
        <taxon>Eukaryota</taxon>
        <taxon>Metazoa</taxon>
        <taxon>Ecdysozoa</taxon>
        <taxon>Arthropoda</taxon>
        <taxon>Hexapoda</taxon>
        <taxon>Insecta</taxon>
        <taxon>Pterygota</taxon>
        <taxon>Neoptera</taxon>
        <taxon>Endopterygota</taxon>
        <taxon>Coleoptera</taxon>
        <taxon>Polyphaga</taxon>
        <taxon>Cucujiformia</taxon>
        <taxon>Tenebrionidae</taxon>
        <taxon>Zophobas</taxon>
    </lineage>
</organism>
<keyword evidence="3" id="KW-1185">Reference proteome</keyword>
<name>A0AA38I7S4_9CUCU</name>
<feature type="coiled-coil region" evidence="1">
    <location>
        <begin position="41"/>
        <end position="174"/>
    </location>
</feature>
<sequence length="260" mass="30979">MDEETVVFEIQVDKKVFEQLFKENKHFKDSYERLVKSGSSLRALHDEIATLKLENKNSEQTIKNLESENSKLKNLEPDFQSKKIEDRLSESSENVTNLAEELRKTKKLLLKAEAENRQLDKDNLNLELQVKNLSRKLRLEEERNKSNDLAHAECKLLKLKLQSVENEKKYLLEEFEKERKIISKQNKPRVAKLEENLKYLRRWIEKEARERRPHELEEVKSLKEQIHILENDKIDLIEGFELERKIFQKIVKANGNYDLP</sequence>
<accession>A0AA38I7S4</accession>
<proteinExistence type="predicted"/>
<evidence type="ECO:0000313" key="2">
    <source>
        <dbReference type="EMBL" id="KAJ3650374.1"/>
    </source>
</evidence>
<comment type="caution">
    <text evidence="2">The sequence shown here is derived from an EMBL/GenBank/DDBJ whole genome shotgun (WGS) entry which is preliminary data.</text>
</comment>
<dbReference type="Proteomes" id="UP001168821">
    <property type="component" value="Unassembled WGS sequence"/>
</dbReference>
<keyword evidence="1" id="KW-0175">Coiled coil</keyword>
<reference evidence="2" key="1">
    <citation type="journal article" date="2023" name="G3 (Bethesda)">
        <title>Whole genome assemblies of Zophobas morio and Tenebrio molitor.</title>
        <authorList>
            <person name="Kaur S."/>
            <person name="Stinson S.A."/>
            <person name="diCenzo G.C."/>
        </authorList>
    </citation>
    <scope>NUCLEOTIDE SEQUENCE</scope>
    <source>
        <strain evidence="2">QUZm001</strain>
    </source>
</reference>
<dbReference type="AlphaFoldDB" id="A0AA38I7S4"/>